<gene>
    <name evidence="1" type="ORF">Hsw_1069</name>
</gene>
<sequence>MHAHRALYNTEEIVPAYVAAVGYNSEYLFAKQHPVAGEFDSEVLESITHYYLIK</sequence>
<evidence type="ECO:0000313" key="2">
    <source>
        <dbReference type="Proteomes" id="UP000019423"/>
    </source>
</evidence>
<proteinExistence type="predicted"/>
<dbReference type="STRING" id="1227739.Hsw_1069"/>
<accession>W8EU18</accession>
<dbReference type="AlphaFoldDB" id="W8EU18"/>
<organism evidence="1 2">
    <name type="scientific">Hymenobacter swuensis DY53</name>
    <dbReference type="NCBI Taxonomy" id="1227739"/>
    <lineage>
        <taxon>Bacteria</taxon>
        <taxon>Pseudomonadati</taxon>
        <taxon>Bacteroidota</taxon>
        <taxon>Cytophagia</taxon>
        <taxon>Cytophagales</taxon>
        <taxon>Hymenobacteraceae</taxon>
        <taxon>Hymenobacter</taxon>
    </lineage>
</organism>
<dbReference type="EMBL" id="CP007145">
    <property type="protein sequence ID" value="AHJ96664.1"/>
    <property type="molecule type" value="Genomic_DNA"/>
</dbReference>
<name>W8EU18_9BACT</name>
<keyword evidence="2" id="KW-1185">Reference proteome</keyword>
<evidence type="ECO:0000313" key="1">
    <source>
        <dbReference type="EMBL" id="AHJ96664.1"/>
    </source>
</evidence>
<protein>
    <submittedName>
        <fullName evidence="1">Uncharacterized protein</fullName>
    </submittedName>
</protein>
<dbReference type="KEGG" id="hsw:Hsw_1069"/>
<dbReference type="Proteomes" id="UP000019423">
    <property type="component" value="Chromosome"/>
</dbReference>
<reference evidence="1 2" key="1">
    <citation type="submission" date="2014-01" db="EMBL/GenBank/DDBJ databases">
        <title>Complete genome sequence of ionizing-radiation resistance bacterium Hymenobacter swuensis DY53.</title>
        <authorList>
            <person name="Jung J.-H."/>
            <person name="Jeong S.-W."/>
            <person name="Joe M.-H."/>
            <person name="Cho y.-j."/>
            <person name="Kim M.-K."/>
            <person name="Lim S.-Y."/>
        </authorList>
    </citation>
    <scope>NUCLEOTIDE SEQUENCE [LARGE SCALE GENOMIC DNA]</scope>
    <source>
        <strain evidence="1 2">DY53</strain>
    </source>
</reference>
<dbReference type="HOGENOM" id="CLU_3044198_0_0_10"/>